<dbReference type="Pfam" id="PF12398">
    <property type="entry name" value="DUF3660"/>
    <property type="match status" value="1"/>
</dbReference>
<dbReference type="InterPro" id="IPR011009">
    <property type="entry name" value="Kinase-like_dom_sf"/>
</dbReference>
<evidence type="ECO:0000256" key="6">
    <source>
        <dbReference type="ARBA" id="ARBA00022741"/>
    </source>
</evidence>
<evidence type="ECO:0000256" key="8">
    <source>
        <dbReference type="ARBA" id="ARBA00022840"/>
    </source>
</evidence>
<evidence type="ECO:0000256" key="4">
    <source>
        <dbReference type="ARBA" id="ARBA00022692"/>
    </source>
</evidence>
<dbReference type="Pfam" id="PF08276">
    <property type="entry name" value="PAN_2"/>
    <property type="match status" value="1"/>
</dbReference>
<keyword evidence="2 15" id="KW-0723">Serine/threonine-protein kinase</keyword>
<dbReference type="InterPro" id="IPR001245">
    <property type="entry name" value="Ser-Thr/Tyr_kinase_cat_dom"/>
</dbReference>
<feature type="signal peptide" evidence="18">
    <location>
        <begin position="1"/>
        <end position="29"/>
    </location>
</feature>
<dbReference type="PROSITE" id="PS50927">
    <property type="entry name" value="BULB_LECTIN"/>
    <property type="match status" value="1"/>
</dbReference>
<dbReference type="FunFam" id="2.90.10.10:FF:000001">
    <property type="entry name" value="G-type lectin S-receptor-like serine/threonine-protein kinase"/>
    <property type="match status" value="1"/>
</dbReference>
<dbReference type="SUPFAM" id="SSF56112">
    <property type="entry name" value="Protein kinase-like (PK-like)"/>
    <property type="match status" value="1"/>
</dbReference>
<dbReference type="Gene3D" id="1.10.510.10">
    <property type="entry name" value="Transferase(Phosphotransferase) domain 1"/>
    <property type="match status" value="1"/>
</dbReference>
<dbReference type="PROSITE" id="PS00108">
    <property type="entry name" value="PROTEIN_KINASE_ST"/>
    <property type="match status" value="1"/>
</dbReference>
<dbReference type="InterPro" id="IPR022126">
    <property type="entry name" value="S-locus_recpt_kinase"/>
</dbReference>
<dbReference type="Gene3D" id="2.90.10.10">
    <property type="entry name" value="Bulb-type lectin domain"/>
    <property type="match status" value="1"/>
</dbReference>
<evidence type="ECO:0000313" key="22">
    <source>
        <dbReference type="EMBL" id="PNT11673.1"/>
    </source>
</evidence>
<dbReference type="AlphaFoldDB" id="A0A2K1YF62"/>
<dbReference type="PROSITE" id="PS50011">
    <property type="entry name" value="PROTEIN_KINASE_DOM"/>
    <property type="match status" value="1"/>
</dbReference>
<dbReference type="PROSITE" id="PS50948">
    <property type="entry name" value="PAN"/>
    <property type="match status" value="1"/>
</dbReference>
<evidence type="ECO:0000256" key="11">
    <source>
        <dbReference type="ARBA" id="ARBA00023157"/>
    </source>
</evidence>
<dbReference type="InterPro" id="IPR024171">
    <property type="entry name" value="SRK-like_kinase"/>
</dbReference>
<keyword evidence="11" id="KW-1015">Disulfide bond</keyword>
<feature type="binding site" evidence="16">
    <location>
        <position position="548"/>
    </location>
    <ligand>
        <name>ATP</name>
        <dbReference type="ChEBI" id="CHEBI:30616"/>
    </ligand>
</feature>
<evidence type="ECO:0000256" key="18">
    <source>
        <dbReference type="SAM" id="SignalP"/>
    </source>
</evidence>
<dbReference type="CDD" id="cd00028">
    <property type="entry name" value="B_lectin"/>
    <property type="match status" value="1"/>
</dbReference>
<feature type="chain" id="PRO_5014320176" description="Receptor-like serine/threonine-protein kinase" evidence="18">
    <location>
        <begin position="30"/>
        <end position="839"/>
    </location>
</feature>
<keyword evidence="7 15" id="KW-0418">Kinase</keyword>
<dbReference type="GO" id="GO:0005524">
    <property type="term" value="F:ATP binding"/>
    <property type="evidence" value="ECO:0007669"/>
    <property type="project" value="UniProtKB-UniRule"/>
</dbReference>
<dbReference type="InterPro" id="IPR017441">
    <property type="entry name" value="Protein_kinase_ATP_BS"/>
</dbReference>
<dbReference type="Pfam" id="PF01453">
    <property type="entry name" value="B_lectin"/>
    <property type="match status" value="1"/>
</dbReference>
<dbReference type="GO" id="GO:0106310">
    <property type="term" value="F:protein serine kinase activity"/>
    <property type="evidence" value="ECO:0007669"/>
    <property type="project" value="RHEA"/>
</dbReference>
<dbReference type="InterPro" id="IPR001480">
    <property type="entry name" value="Bulb-type_lectin_dom"/>
</dbReference>
<dbReference type="PIRSF" id="PIRSF000641">
    <property type="entry name" value="SRK"/>
    <property type="match status" value="1"/>
</dbReference>
<evidence type="ECO:0000256" key="12">
    <source>
        <dbReference type="ARBA" id="ARBA00023180"/>
    </source>
</evidence>
<dbReference type="InterPro" id="IPR008271">
    <property type="entry name" value="Ser/Thr_kinase_AS"/>
</dbReference>
<dbReference type="GO" id="GO:0048544">
    <property type="term" value="P:recognition of pollen"/>
    <property type="evidence" value="ECO:0007669"/>
    <property type="project" value="InterPro"/>
</dbReference>
<proteinExistence type="inferred from homology"/>
<dbReference type="PANTHER" id="PTHR32444">
    <property type="entry name" value="BULB-TYPE LECTIN DOMAIN-CONTAINING PROTEIN"/>
    <property type="match status" value="1"/>
</dbReference>
<keyword evidence="9 17" id="KW-1133">Transmembrane helix</keyword>
<evidence type="ECO:0000256" key="1">
    <source>
        <dbReference type="ARBA" id="ARBA00004479"/>
    </source>
</evidence>
<evidence type="ECO:0000256" key="14">
    <source>
        <dbReference type="ARBA" id="ARBA00048679"/>
    </source>
</evidence>
<dbReference type="SMART" id="SM00473">
    <property type="entry name" value="PAN_AP"/>
    <property type="match status" value="1"/>
</dbReference>
<dbReference type="FunCoup" id="A0A2K1YF62">
    <property type="interactions" value="767"/>
</dbReference>
<feature type="domain" description="Protein kinase" evidence="19">
    <location>
        <begin position="520"/>
        <end position="798"/>
    </location>
</feature>
<dbReference type="SMART" id="SM00220">
    <property type="entry name" value="S_TKc"/>
    <property type="match status" value="1"/>
</dbReference>
<keyword evidence="3 15" id="KW-0808">Transferase</keyword>
<sequence>MKSITTRHHCSITTLLFFTILSFFTSKFASSLDTLTATESLVNGQTLISTSQDFELGFFTPGNSRNWYVGIWYKNIPRTYVWVANRDNPLTNSSGTFKILNQSIVLFDRAENLIWSSNQTNARNPVMQLLDSGNLVLRDQESDSGQFLWQSFDYPTDTLLPDMKFGWDLNTGVNRFLRSWKSSDDPGTGDFSFKLEYHGFPEAFLLKDQEIKYRSGPWNGQRFSGVPEMEPVDYMSFNFITNQDEVYYSFHISNKSLYSRLSVTSSGLLQRFAWVPETQQWSQFWYAPKDQCDDYRECGPYGICDSNASPVCKCMKGFQPKNIQAWNLRDGSSGCVRRTDLNCLKDKFLHMRNMKLPESETTYVDRNTSLKDCELMCSRNCSCTAYANSNISNGGSGCVFWTGELFDMRQYPKGGQDLYVRLAASDIGDGSSAGTIIIGIAVGIGILILALSGFSIWKRKRLLSVCNGNTPQKGPQDRSQDFLLNGVVISKKDYTGERSTDELELPLLDFSTIATATNNFADENKLGEGGFGRVHKGRLVEGQEVAVKRLSKNSVQGTEEFKNEVRLIARVQHRNLVRLLGCCVEKDEKILIYEFMENRSLDFVLFNKAKSSLLNWQRRFNIICGIARGLLYLHQDSRFRIIHRDLKASNILLDHEWTPKISDFGMARMFGGDQIQANTVRVVGTYGYMSPEYAMDGLFSAKSDVFSFGVLVLEIVCGEKNRGFYHSFSELNLLGHVWRQWKDGKGLEVLDKSVGNSYSPCEVLRCIQVGLLCVQEKAEDRPTMSSAVLMLSSETATMPQPRTPGYCLGRSPFETDSSSSKQDESFSVNHVTVTVLDAR</sequence>
<dbReference type="InterPro" id="IPR000858">
    <property type="entry name" value="S_locus_glycoprot_dom"/>
</dbReference>
<dbReference type="InterPro" id="IPR036426">
    <property type="entry name" value="Bulb-type_lectin_dom_sf"/>
</dbReference>
<evidence type="ECO:0000256" key="5">
    <source>
        <dbReference type="ARBA" id="ARBA00022729"/>
    </source>
</evidence>
<dbReference type="CDD" id="cd14066">
    <property type="entry name" value="STKc_IRAK"/>
    <property type="match status" value="1"/>
</dbReference>
<keyword evidence="6 15" id="KW-0547">Nucleotide-binding</keyword>
<dbReference type="FunFam" id="3.30.200.20:FF:000195">
    <property type="entry name" value="G-type lectin S-receptor-like serine/threonine-protein kinase"/>
    <property type="match status" value="1"/>
</dbReference>
<dbReference type="PANTHER" id="PTHR32444:SF89">
    <property type="entry name" value="S GLYCOPROTEIN"/>
    <property type="match status" value="1"/>
</dbReference>
<evidence type="ECO:0000256" key="10">
    <source>
        <dbReference type="ARBA" id="ARBA00023136"/>
    </source>
</evidence>
<feature type="domain" description="Bulb-type lectin" evidence="20">
    <location>
        <begin position="32"/>
        <end position="150"/>
    </location>
</feature>
<evidence type="ECO:0000259" key="19">
    <source>
        <dbReference type="PROSITE" id="PS50011"/>
    </source>
</evidence>
<evidence type="ECO:0000256" key="7">
    <source>
        <dbReference type="ARBA" id="ARBA00022777"/>
    </source>
</evidence>
<dbReference type="GO" id="GO:0004674">
    <property type="term" value="F:protein serine/threonine kinase activity"/>
    <property type="evidence" value="ECO:0000318"/>
    <property type="project" value="GO_Central"/>
</dbReference>
<evidence type="ECO:0000256" key="3">
    <source>
        <dbReference type="ARBA" id="ARBA00022679"/>
    </source>
</evidence>
<dbReference type="InterPro" id="IPR000719">
    <property type="entry name" value="Prot_kinase_dom"/>
</dbReference>
<evidence type="ECO:0000256" key="13">
    <source>
        <dbReference type="ARBA" id="ARBA00047899"/>
    </source>
</evidence>
<feature type="domain" description="Apple" evidence="21">
    <location>
        <begin position="343"/>
        <end position="423"/>
    </location>
</feature>
<keyword evidence="12" id="KW-0325">Glycoprotein</keyword>
<dbReference type="ExpressionAtlas" id="A0A2K1YF62">
    <property type="expression patterns" value="baseline and differential"/>
</dbReference>
<keyword evidence="4 17" id="KW-0812">Transmembrane</keyword>
<dbReference type="GO" id="GO:0006955">
    <property type="term" value="P:immune response"/>
    <property type="evidence" value="ECO:0000318"/>
    <property type="project" value="GO_Central"/>
</dbReference>
<dbReference type="SMART" id="SM00108">
    <property type="entry name" value="B_lectin"/>
    <property type="match status" value="1"/>
</dbReference>
<dbReference type="Pfam" id="PF11883">
    <property type="entry name" value="DUF3403"/>
    <property type="match status" value="1"/>
</dbReference>
<dbReference type="InterPro" id="IPR021820">
    <property type="entry name" value="S-locus_recpt_kinase_C"/>
</dbReference>
<feature type="transmembrane region" description="Helical" evidence="17">
    <location>
        <begin position="436"/>
        <end position="457"/>
    </location>
</feature>
<evidence type="ECO:0000256" key="17">
    <source>
        <dbReference type="SAM" id="Phobius"/>
    </source>
</evidence>
<dbReference type="InterPro" id="IPR003609">
    <property type="entry name" value="Pan_app"/>
</dbReference>
<dbReference type="EMBL" id="CM009300">
    <property type="protein sequence ID" value="PNT11673.1"/>
    <property type="molecule type" value="Genomic_DNA"/>
</dbReference>
<name>A0A2K1YF62_POPTR</name>
<comment type="catalytic activity">
    <reaction evidence="14 15">
        <text>L-seryl-[protein] + ATP = O-phospho-L-seryl-[protein] + ADP + H(+)</text>
        <dbReference type="Rhea" id="RHEA:17989"/>
        <dbReference type="Rhea" id="RHEA-COMP:9863"/>
        <dbReference type="Rhea" id="RHEA-COMP:11604"/>
        <dbReference type="ChEBI" id="CHEBI:15378"/>
        <dbReference type="ChEBI" id="CHEBI:29999"/>
        <dbReference type="ChEBI" id="CHEBI:30616"/>
        <dbReference type="ChEBI" id="CHEBI:83421"/>
        <dbReference type="ChEBI" id="CHEBI:456216"/>
        <dbReference type="EC" id="2.7.11.1"/>
    </reaction>
</comment>
<dbReference type="FunFam" id="1.10.510.10:FF:000060">
    <property type="entry name" value="G-type lectin S-receptor-like serine/threonine-protein kinase"/>
    <property type="match status" value="1"/>
</dbReference>
<dbReference type="Pfam" id="PF07714">
    <property type="entry name" value="PK_Tyr_Ser-Thr"/>
    <property type="match status" value="1"/>
</dbReference>
<dbReference type="Gene3D" id="3.50.4.10">
    <property type="entry name" value="Hepatocyte Growth Factor"/>
    <property type="match status" value="1"/>
</dbReference>
<keyword evidence="10 17" id="KW-0472">Membrane</keyword>
<evidence type="ECO:0000256" key="9">
    <source>
        <dbReference type="ARBA" id="ARBA00022989"/>
    </source>
</evidence>
<evidence type="ECO:0000256" key="15">
    <source>
        <dbReference type="PIRNR" id="PIRNR000641"/>
    </source>
</evidence>
<dbReference type="Pfam" id="PF00954">
    <property type="entry name" value="S_locus_glycop"/>
    <property type="match status" value="1"/>
</dbReference>
<dbReference type="GO" id="GO:0007165">
    <property type="term" value="P:signal transduction"/>
    <property type="evidence" value="ECO:0000318"/>
    <property type="project" value="GO_Central"/>
</dbReference>
<accession>A0A2K1YF62</accession>
<dbReference type="GO" id="GO:0005886">
    <property type="term" value="C:plasma membrane"/>
    <property type="evidence" value="ECO:0000318"/>
    <property type="project" value="GO_Central"/>
</dbReference>
<evidence type="ECO:0000313" key="23">
    <source>
        <dbReference type="Proteomes" id="UP000006729"/>
    </source>
</evidence>
<comment type="catalytic activity">
    <reaction evidence="13 15">
        <text>L-threonyl-[protein] + ATP = O-phospho-L-threonyl-[protein] + ADP + H(+)</text>
        <dbReference type="Rhea" id="RHEA:46608"/>
        <dbReference type="Rhea" id="RHEA-COMP:11060"/>
        <dbReference type="Rhea" id="RHEA-COMP:11605"/>
        <dbReference type="ChEBI" id="CHEBI:15378"/>
        <dbReference type="ChEBI" id="CHEBI:30013"/>
        <dbReference type="ChEBI" id="CHEBI:30616"/>
        <dbReference type="ChEBI" id="CHEBI:61977"/>
        <dbReference type="ChEBI" id="CHEBI:456216"/>
        <dbReference type="EC" id="2.7.11.1"/>
    </reaction>
</comment>
<evidence type="ECO:0000259" key="21">
    <source>
        <dbReference type="PROSITE" id="PS50948"/>
    </source>
</evidence>
<dbReference type="EC" id="2.7.11.1" evidence="15"/>
<dbReference type="Gene3D" id="3.30.200.20">
    <property type="entry name" value="Phosphorylase Kinase, domain 1"/>
    <property type="match status" value="1"/>
</dbReference>
<comment type="similarity">
    <text evidence="15">Belongs to the protein kinase superfamily. Ser/Thr protein kinase family.</text>
</comment>
<dbReference type="CDD" id="cd01098">
    <property type="entry name" value="PAN_AP_plant"/>
    <property type="match status" value="1"/>
</dbReference>
<comment type="subcellular location">
    <subcellularLocation>
        <location evidence="1">Membrane</location>
        <topology evidence="1">Single-pass type I membrane protein</topology>
    </subcellularLocation>
</comment>
<dbReference type="PROSITE" id="PS00107">
    <property type="entry name" value="PROTEIN_KINASE_ATP"/>
    <property type="match status" value="1"/>
</dbReference>
<evidence type="ECO:0000256" key="2">
    <source>
        <dbReference type="ARBA" id="ARBA00022527"/>
    </source>
</evidence>
<evidence type="ECO:0000259" key="20">
    <source>
        <dbReference type="PROSITE" id="PS50927"/>
    </source>
</evidence>
<organism evidence="22 23">
    <name type="scientific">Populus trichocarpa</name>
    <name type="common">Western balsam poplar</name>
    <name type="synonym">Populus balsamifera subsp. trichocarpa</name>
    <dbReference type="NCBI Taxonomy" id="3694"/>
    <lineage>
        <taxon>Eukaryota</taxon>
        <taxon>Viridiplantae</taxon>
        <taxon>Streptophyta</taxon>
        <taxon>Embryophyta</taxon>
        <taxon>Tracheophyta</taxon>
        <taxon>Spermatophyta</taxon>
        <taxon>Magnoliopsida</taxon>
        <taxon>eudicotyledons</taxon>
        <taxon>Gunneridae</taxon>
        <taxon>Pentapetalae</taxon>
        <taxon>rosids</taxon>
        <taxon>fabids</taxon>
        <taxon>Malpighiales</taxon>
        <taxon>Salicaceae</taxon>
        <taxon>Saliceae</taxon>
        <taxon>Populus</taxon>
    </lineage>
</organism>
<keyword evidence="23" id="KW-1185">Reference proteome</keyword>
<dbReference type="InParanoid" id="A0A2K1YF62"/>
<evidence type="ECO:0000256" key="16">
    <source>
        <dbReference type="PROSITE-ProRule" id="PRU10141"/>
    </source>
</evidence>
<dbReference type="Proteomes" id="UP000006729">
    <property type="component" value="Chromosome 11"/>
</dbReference>
<keyword evidence="5 18" id="KW-0732">Signal</keyword>
<keyword evidence="8 15" id="KW-0067">ATP-binding</keyword>
<protein>
    <recommendedName>
        <fullName evidence="15">Receptor-like serine/threonine-protein kinase</fullName>
        <ecNumber evidence="15">2.7.11.1</ecNumber>
    </recommendedName>
</protein>
<reference evidence="22 23" key="1">
    <citation type="journal article" date="2006" name="Science">
        <title>The genome of black cottonwood, Populus trichocarpa (Torr. &amp; Gray).</title>
        <authorList>
            <person name="Tuskan G.A."/>
            <person name="Difazio S."/>
            <person name="Jansson S."/>
            <person name="Bohlmann J."/>
            <person name="Grigoriev I."/>
            <person name="Hellsten U."/>
            <person name="Putnam N."/>
            <person name="Ralph S."/>
            <person name="Rombauts S."/>
            <person name="Salamov A."/>
            <person name="Schein J."/>
            <person name="Sterck L."/>
            <person name="Aerts A."/>
            <person name="Bhalerao R.R."/>
            <person name="Bhalerao R.P."/>
            <person name="Blaudez D."/>
            <person name="Boerjan W."/>
            <person name="Brun A."/>
            <person name="Brunner A."/>
            <person name="Busov V."/>
            <person name="Campbell M."/>
            <person name="Carlson J."/>
            <person name="Chalot M."/>
            <person name="Chapman J."/>
            <person name="Chen G.L."/>
            <person name="Cooper D."/>
            <person name="Coutinho P.M."/>
            <person name="Couturier J."/>
            <person name="Covert S."/>
            <person name="Cronk Q."/>
            <person name="Cunningham R."/>
            <person name="Davis J."/>
            <person name="Degroeve S."/>
            <person name="Dejardin A."/>
            <person name="Depamphilis C."/>
            <person name="Detter J."/>
            <person name="Dirks B."/>
            <person name="Dubchak I."/>
            <person name="Duplessis S."/>
            <person name="Ehlting J."/>
            <person name="Ellis B."/>
            <person name="Gendler K."/>
            <person name="Goodstein D."/>
            <person name="Gribskov M."/>
            <person name="Grimwood J."/>
            <person name="Groover A."/>
            <person name="Gunter L."/>
            <person name="Hamberger B."/>
            <person name="Heinze B."/>
            <person name="Helariutta Y."/>
            <person name="Henrissat B."/>
            <person name="Holligan D."/>
            <person name="Holt R."/>
            <person name="Huang W."/>
            <person name="Islam-Faridi N."/>
            <person name="Jones S."/>
            <person name="Jones-Rhoades M."/>
            <person name="Jorgensen R."/>
            <person name="Joshi C."/>
            <person name="Kangasjarvi J."/>
            <person name="Karlsson J."/>
            <person name="Kelleher C."/>
            <person name="Kirkpatrick R."/>
            <person name="Kirst M."/>
            <person name="Kohler A."/>
            <person name="Kalluri U."/>
            <person name="Larimer F."/>
            <person name="Leebens-Mack J."/>
            <person name="Leple J.C."/>
            <person name="Locascio P."/>
            <person name="Lou Y."/>
            <person name="Lucas S."/>
            <person name="Martin F."/>
            <person name="Montanini B."/>
            <person name="Napoli C."/>
            <person name="Nelson D.R."/>
            <person name="Nelson C."/>
            <person name="Nieminen K."/>
            <person name="Nilsson O."/>
            <person name="Pereda V."/>
            <person name="Peter G."/>
            <person name="Philippe R."/>
            <person name="Pilate G."/>
            <person name="Poliakov A."/>
            <person name="Razumovskaya J."/>
            <person name="Richardson P."/>
            <person name="Rinaldi C."/>
            <person name="Ritland K."/>
            <person name="Rouze P."/>
            <person name="Ryaboy D."/>
            <person name="Schmutz J."/>
            <person name="Schrader J."/>
            <person name="Segerman B."/>
            <person name="Shin H."/>
            <person name="Siddiqui A."/>
            <person name="Sterky F."/>
            <person name="Terry A."/>
            <person name="Tsai C.J."/>
            <person name="Uberbacher E."/>
            <person name="Unneberg P."/>
            <person name="Vahala J."/>
            <person name="Wall K."/>
            <person name="Wessler S."/>
            <person name="Yang G."/>
            <person name="Yin T."/>
            <person name="Douglas C."/>
            <person name="Marra M."/>
            <person name="Sandberg G."/>
            <person name="Van de Peer Y."/>
            <person name="Rokhsar D."/>
        </authorList>
    </citation>
    <scope>NUCLEOTIDE SEQUENCE [LARGE SCALE GENOMIC DNA]</scope>
    <source>
        <strain evidence="23">cv. Nisqually</strain>
    </source>
</reference>
<dbReference type="SUPFAM" id="SSF51110">
    <property type="entry name" value="alpha-D-mannose-specific plant lectins"/>
    <property type="match status" value="1"/>
</dbReference>
<gene>
    <name evidence="22" type="ORF">POPTR_011G037100</name>
</gene>